<dbReference type="PANTHER" id="PTHR43968:SF6">
    <property type="entry name" value="GLUTATHIONE S-TRANSFERASE OMEGA"/>
    <property type="match status" value="1"/>
</dbReference>
<evidence type="ECO:0000259" key="5">
    <source>
        <dbReference type="PROSITE" id="PS50405"/>
    </source>
</evidence>
<dbReference type="PRINTS" id="PR01625">
    <property type="entry name" value="GSTRNSFRASEO"/>
</dbReference>
<dbReference type="InterPro" id="IPR004045">
    <property type="entry name" value="Glutathione_S-Trfase_N"/>
</dbReference>
<dbReference type="PROSITE" id="PS50404">
    <property type="entry name" value="GST_NTER"/>
    <property type="match status" value="1"/>
</dbReference>
<evidence type="ECO:0000313" key="7">
    <source>
        <dbReference type="Proteomes" id="UP001217089"/>
    </source>
</evidence>
<dbReference type="Gene3D" id="3.40.30.10">
    <property type="entry name" value="Glutaredoxin"/>
    <property type="match status" value="1"/>
</dbReference>
<comment type="similarity">
    <text evidence="1 3">Belongs to the GST superfamily. Omega family.</text>
</comment>
<dbReference type="Gene3D" id="1.20.1050.10">
    <property type="match status" value="1"/>
</dbReference>
<dbReference type="InterPro" id="IPR036249">
    <property type="entry name" value="Thioredoxin-like_sf"/>
</dbReference>
<comment type="catalytic activity">
    <reaction evidence="3">
        <text>RX + glutathione = an S-substituted glutathione + a halide anion + H(+)</text>
        <dbReference type="Rhea" id="RHEA:16437"/>
        <dbReference type="ChEBI" id="CHEBI:15378"/>
        <dbReference type="ChEBI" id="CHEBI:16042"/>
        <dbReference type="ChEBI" id="CHEBI:17792"/>
        <dbReference type="ChEBI" id="CHEBI:57925"/>
        <dbReference type="ChEBI" id="CHEBI:90779"/>
        <dbReference type="EC" id="2.5.1.18"/>
    </reaction>
</comment>
<dbReference type="SUPFAM" id="SSF52833">
    <property type="entry name" value="Thioredoxin-like"/>
    <property type="match status" value="1"/>
</dbReference>
<evidence type="ECO:0000259" key="4">
    <source>
        <dbReference type="PROSITE" id="PS50404"/>
    </source>
</evidence>
<dbReference type="Pfam" id="PF13410">
    <property type="entry name" value="GST_C_2"/>
    <property type="match status" value="1"/>
</dbReference>
<protein>
    <recommendedName>
        <fullName evidence="3">Glutathione S-transferase omega</fullName>
        <shortName evidence="3">GSTO</shortName>
        <ecNumber evidence="3">1.20.4.2</ecNumber>
        <ecNumber evidence="3">1.8.5.1</ecNumber>
        <ecNumber evidence="3">2.5.1.18</ecNumber>
    </recommendedName>
    <alternativeName>
        <fullName evidence="3">Glutathione-dependent dehydroascorbate reductase</fullName>
    </alternativeName>
    <alternativeName>
        <fullName evidence="3">Monomethylarsonic acid reductase</fullName>
    </alternativeName>
</protein>
<keyword evidence="7" id="KW-1185">Reference proteome</keyword>
<dbReference type="PANTHER" id="PTHR43968">
    <property type="match status" value="1"/>
</dbReference>
<evidence type="ECO:0000313" key="6">
    <source>
        <dbReference type="EMBL" id="KAJ8299042.1"/>
    </source>
</evidence>
<comment type="catalytic activity">
    <reaction evidence="3">
        <text>methylarsonate + 2 glutathione + H(+) = methylarsonous acid + glutathione disulfide + H2O</text>
        <dbReference type="Rhea" id="RHEA:15969"/>
        <dbReference type="ChEBI" id="CHEBI:15377"/>
        <dbReference type="ChEBI" id="CHEBI:15378"/>
        <dbReference type="ChEBI" id="CHEBI:17826"/>
        <dbReference type="ChEBI" id="CHEBI:33409"/>
        <dbReference type="ChEBI" id="CHEBI:57925"/>
        <dbReference type="ChEBI" id="CHEBI:58297"/>
        <dbReference type="EC" id="1.20.4.2"/>
    </reaction>
</comment>
<dbReference type="EC" id="2.5.1.18" evidence="3"/>
<dbReference type="Proteomes" id="UP001217089">
    <property type="component" value="Unassembled WGS sequence"/>
</dbReference>
<evidence type="ECO:0000256" key="1">
    <source>
        <dbReference type="ARBA" id="ARBA00011067"/>
    </source>
</evidence>
<dbReference type="InterPro" id="IPR005442">
    <property type="entry name" value="GST_omega"/>
</dbReference>
<dbReference type="Pfam" id="PF13417">
    <property type="entry name" value="GST_N_3"/>
    <property type="match status" value="1"/>
</dbReference>
<evidence type="ECO:0000256" key="3">
    <source>
        <dbReference type="RuleBase" id="RU368071"/>
    </source>
</evidence>
<sequence length="252" mass="29726">MRNINYFKHLVSRQCSSFNSEIRDMSETALKKGSVCPPLKPGVMRFYNMRFCPFAQRTRLVLEYKKIPYDMVNVKLNNKPDWFWKKNPNGLVPILEKDGMIVYESRVCNEYLDEIYPNPRIIPTDITGMFYELPKARANGTYDRTVKIFKKVLARYDRELSERGDYFGGSAPNNVDFMLWPWFERMEVIRVTAPETHFQREDMPHLSAWIDRMVQLPCVKATMFDPSYHVHFFSSLWAGNPDYDYGLPVSNL</sequence>
<dbReference type="InterPro" id="IPR036282">
    <property type="entry name" value="Glutathione-S-Trfase_C_sf"/>
</dbReference>
<comment type="function">
    <text evidence="3">Exhibits glutathione-dependent thiol transferase activity. Has high dehydroascorbate reductase activity and may contribute to the recycling of ascorbic acid. Participates in the biotransformation of inorganic arsenic and reduces monomethylarsonic acid (MMA).</text>
</comment>
<dbReference type="PROSITE" id="PS50405">
    <property type="entry name" value="GST_CTER"/>
    <property type="match status" value="1"/>
</dbReference>
<dbReference type="EMBL" id="JARBDR010000921">
    <property type="protein sequence ID" value="KAJ8299042.1"/>
    <property type="molecule type" value="Genomic_DNA"/>
</dbReference>
<dbReference type="SFLD" id="SFLDG00358">
    <property type="entry name" value="Main_(cytGST)"/>
    <property type="match status" value="1"/>
</dbReference>
<feature type="domain" description="GST N-terminal" evidence="4">
    <location>
        <begin position="42"/>
        <end position="120"/>
    </location>
</feature>
<accession>A0ABQ9E582</accession>
<dbReference type="InterPro" id="IPR050983">
    <property type="entry name" value="GST_Omega/HSP26"/>
</dbReference>
<comment type="catalytic activity">
    <reaction evidence="3">
        <text>L-dehydroascorbate + 2 glutathione = glutathione disulfide + L-ascorbate</text>
        <dbReference type="Rhea" id="RHEA:24424"/>
        <dbReference type="ChEBI" id="CHEBI:38290"/>
        <dbReference type="ChEBI" id="CHEBI:57925"/>
        <dbReference type="ChEBI" id="CHEBI:58297"/>
        <dbReference type="ChEBI" id="CHEBI:58539"/>
        <dbReference type="EC" id="1.8.5.1"/>
    </reaction>
</comment>
<feature type="domain" description="GST C-terminal" evidence="5">
    <location>
        <begin position="93"/>
        <end position="245"/>
    </location>
</feature>
<keyword evidence="2 3" id="KW-0560">Oxidoreductase</keyword>
<keyword evidence="3" id="KW-0808">Transferase</keyword>
<organism evidence="6 7">
    <name type="scientific">Tegillarca granosa</name>
    <name type="common">Malaysian cockle</name>
    <name type="synonym">Anadara granosa</name>
    <dbReference type="NCBI Taxonomy" id="220873"/>
    <lineage>
        <taxon>Eukaryota</taxon>
        <taxon>Metazoa</taxon>
        <taxon>Spiralia</taxon>
        <taxon>Lophotrochozoa</taxon>
        <taxon>Mollusca</taxon>
        <taxon>Bivalvia</taxon>
        <taxon>Autobranchia</taxon>
        <taxon>Pteriomorphia</taxon>
        <taxon>Arcoida</taxon>
        <taxon>Arcoidea</taxon>
        <taxon>Arcidae</taxon>
        <taxon>Tegillarca</taxon>
    </lineage>
</organism>
<dbReference type="SFLD" id="SFLDS00019">
    <property type="entry name" value="Glutathione_Transferase_(cytos"/>
    <property type="match status" value="1"/>
</dbReference>
<dbReference type="EC" id="1.20.4.2" evidence="3"/>
<evidence type="ECO:0000256" key="2">
    <source>
        <dbReference type="ARBA" id="ARBA00023002"/>
    </source>
</evidence>
<reference evidence="6 7" key="1">
    <citation type="submission" date="2022-12" db="EMBL/GenBank/DDBJ databases">
        <title>Chromosome-level genome of Tegillarca granosa.</title>
        <authorList>
            <person name="Kim J."/>
        </authorList>
    </citation>
    <scope>NUCLEOTIDE SEQUENCE [LARGE SCALE GENOMIC DNA]</scope>
    <source>
        <strain evidence="6">Teg-2019</strain>
        <tissue evidence="6">Adductor muscle</tissue>
    </source>
</reference>
<dbReference type="SUPFAM" id="SSF47616">
    <property type="entry name" value="GST C-terminal domain-like"/>
    <property type="match status" value="1"/>
</dbReference>
<comment type="caution">
    <text evidence="6">The sequence shown here is derived from an EMBL/GenBank/DDBJ whole genome shotgun (WGS) entry which is preliminary data.</text>
</comment>
<dbReference type="InterPro" id="IPR040079">
    <property type="entry name" value="Glutathione_S-Trfase"/>
</dbReference>
<dbReference type="InterPro" id="IPR010987">
    <property type="entry name" value="Glutathione-S-Trfase_C-like"/>
</dbReference>
<name>A0ABQ9E582_TEGGR</name>
<gene>
    <name evidence="6" type="ORF">KUTeg_023102</name>
</gene>
<dbReference type="EC" id="1.8.5.1" evidence="3"/>
<proteinExistence type="inferred from homology"/>